<dbReference type="PANTHER" id="PTHR15446:SF17">
    <property type="entry name" value="UROPLAKIN-3A"/>
    <property type="match status" value="1"/>
</dbReference>
<evidence type="ECO:0008006" key="4">
    <source>
        <dbReference type="Google" id="ProtNLM"/>
    </source>
</evidence>
<keyword evidence="1" id="KW-0472">Membrane</keyword>
<sequence length="224" mass="25382">MIPGNTAELSCAFGEMRRHILWSSLLMFLFATRYVLSQPQALLLDKYQISLFSEDRILSSVIWLTPPYCMYEVWMLQALDKSVAPRSTSLIEVQVQITGNNETYVVPDKFKIPQCRTVFGEPSPTDLYVFQVGPDISNEIGDTVIRILPGITYKVRFVLYNSNAQIAYTNWSQPFKTRVLPPNPREMITSFEGRSGGMVVITVLLSISMFLLLVGIAITFVTHK</sequence>
<protein>
    <recommendedName>
        <fullName evidence="4">Uroplakin-2</fullName>
    </recommendedName>
</protein>
<keyword evidence="3" id="KW-1185">Reference proteome</keyword>
<name>A0AAV7B5T8_ENGPU</name>
<dbReference type="InterPro" id="IPR009952">
    <property type="entry name" value="Uroplakin-2"/>
</dbReference>
<keyword evidence="1" id="KW-0812">Transmembrane</keyword>
<accession>A0AAV7B5T8</accession>
<dbReference type="GO" id="GO:0005886">
    <property type="term" value="C:plasma membrane"/>
    <property type="evidence" value="ECO:0007669"/>
    <property type="project" value="TreeGrafter"/>
</dbReference>
<comment type="caution">
    <text evidence="2">The sequence shown here is derived from an EMBL/GenBank/DDBJ whole genome shotgun (WGS) entry which is preliminary data.</text>
</comment>
<dbReference type="AlphaFoldDB" id="A0AAV7B5T8"/>
<evidence type="ECO:0000313" key="3">
    <source>
        <dbReference type="Proteomes" id="UP000824782"/>
    </source>
</evidence>
<dbReference type="InterPro" id="IPR024831">
    <property type="entry name" value="Uroplakin-3"/>
</dbReference>
<feature type="transmembrane region" description="Helical" evidence="1">
    <location>
        <begin position="197"/>
        <end position="221"/>
    </location>
</feature>
<feature type="transmembrane region" description="Helical" evidence="1">
    <location>
        <begin position="20"/>
        <end position="36"/>
    </location>
</feature>
<reference evidence="2" key="1">
    <citation type="thesis" date="2020" institute="ProQuest LLC" country="789 East Eisenhower Parkway, Ann Arbor, MI, USA">
        <title>Comparative Genomics and Chromosome Evolution.</title>
        <authorList>
            <person name="Mudd A.B."/>
        </authorList>
    </citation>
    <scope>NUCLEOTIDE SEQUENCE</scope>
    <source>
        <strain evidence="2">237g6f4</strain>
        <tissue evidence="2">Blood</tissue>
    </source>
</reference>
<dbReference type="EMBL" id="WNYA01000006">
    <property type="protein sequence ID" value="KAG8567901.1"/>
    <property type="molecule type" value="Genomic_DNA"/>
</dbReference>
<dbReference type="GO" id="GO:0006833">
    <property type="term" value="P:water transport"/>
    <property type="evidence" value="ECO:0007669"/>
    <property type="project" value="TreeGrafter"/>
</dbReference>
<evidence type="ECO:0000256" key="1">
    <source>
        <dbReference type="SAM" id="Phobius"/>
    </source>
</evidence>
<proteinExistence type="predicted"/>
<dbReference type="GO" id="GO:0015840">
    <property type="term" value="P:urea transport"/>
    <property type="evidence" value="ECO:0007669"/>
    <property type="project" value="TreeGrafter"/>
</dbReference>
<dbReference type="PANTHER" id="PTHR15446">
    <property type="entry name" value="UROPLAKIN III"/>
    <property type="match status" value="1"/>
</dbReference>
<gene>
    <name evidence="2" type="ORF">GDO81_013824</name>
</gene>
<evidence type="ECO:0000313" key="2">
    <source>
        <dbReference type="EMBL" id="KAG8567901.1"/>
    </source>
</evidence>
<dbReference type="Proteomes" id="UP000824782">
    <property type="component" value="Unassembled WGS sequence"/>
</dbReference>
<organism evidence="2 3">
    <name type="scientific">Engystomops pustulosus</name>
    <name type="common">Tungara frog</name>
    <name type="synonym">Physalaemus pustulosus</name>
    <dbReference type="NCBI Taxonomy" id="76066"/>
    <lineage>
        <taxon>Eukaryota</taxon>
        <taxon>Metazoa</taxon>
        <taxon>Chordata</taxon>
        <taxon>Craniata</taxon>
        <taxon>Vertebrata</taxon>
        <taxon>Euteleostomi</taxon>
        <taxon>Amphibia</taxon>
        <taxon>Batrachia</taxon>
        <taxon>Anura</taxon>
        <taxon>Neobatrachia</taxon>
        <taxon>Hyloidea</taxon>
        <taxon>Leptodactylidae</taxon>
        <taxon>Leiuperinae</taxon>
        <taxon>Engystomops</taxon>
    </lineage>
</organism>
<keyword evidence="1" id="KW-1133">Transmembrane helix</keyword>
<dbReference type="Pfam" id="PF07353">
    <property type="entry name" value="Uroplakin_II"/>
    <property type="match status" value="1"/>
</dbReference>